<keyword evidence="3 6" id="KW-0812">Transmembrane</keyword>
<feature type="transmembrane region" description="Helical" evidence="6">
    <location>
        <begin position="153"/>
        <end position="179"/>
    </location>
</feature>
<feature type="transmembrane region" description="Helical" evidence="6">
    <location>
        <begin position="286"/>
        <end position="315"/>
    </location>
</feature>
<evidence type="ECO:0000313" key="7">
    <source>
        <dbReference type="EMBL" id="MBG9375614.1"/>
    </source>
</evidence>
<keyword evidence="8" id="KW-1185">Reference proteome</keyword>
<feature type="transmembrane region" description="Helical" evidence="6">
    <location>
        <begin position="246"/>
        <end position="266"/>
    </location>
</feature>
<gene>
    <name evidence="7" type="ORF">I5907_05175</name>
</gene>
<evidence type="ECO:0000256" key="4">
    <source>
        <dbReference type="ARBA" id="ARBA00022989"/>
    </source>
</evidence>
<feature type="transmembrane region" description="Helical" evidence="6">
    <location>
        <begin position="79"/>
        <end position="97"/>
    </location>
</feature>
<name>A0A931GXG0_9BACT</name>
<dbReference type="GO" id="GO:0005886">
    <property type="term" value="C:plasma membrane"/>
    <property type="evidence" value="ECO:0007669"/>
    <property type="project" value="UniProtKB-SubCell"/>
</dbReference>
<feature type="transmembrane region" description="Helical" evidence="6">
    <location>
        <begin position="43"/>
        <end position="59"/>
    </location>
</feature>
<feature type="transmembrane region" description="Helical" evidence="6">
    <location>
        <begin position="220"/>
        <end position="239"/>
    </location>
</feature>
<evidence type="ECO:0000256" key="1">
    <source>
        <dbReference type="ARBA" id="ARBA00004651"/>
    </source>
</evidence>
<evidence type="ECO:0000313" key="8">
    <source>
        <dbReference type="Proteomes" id="UP000628448"/>
    </source>
</evidence>
<sequence length="321" mass="35401">MNYVLGPLLFVVLAFSIYYKVRNQASLQEAKDLLSGALSNDNIPVIILLLTLVAINWGIEARKWHVLVKRIQPVNYFTAYKAVLSGVSLSLFVPNGIGDYAGRLVYMNEGNRLKSITLTLVGSMAQLIVTLSAGLAGLLYLKNGSWANLEQFKGLSVFLVNGIIFMIAAGSLLLLVIFFKLNWLTIMFEKIPFVHKYRFMVEYLETISRKDLTRILSLSAGRYCIFIVQYIAMLHIFSVQLGTADAIATIAVLFLVLAILPTIPVADLGMRGEAGLQLFGLLSLNKLGIIATTAGIWLINLILPAVAGSLFILGIKLFRNR</sequence>
<keyword evidence="2" id="KW-1003">Cell membrane</keyword>
<reference evidence="7" key="1">
    <citation type="submission" date="2020-11" db="EMBL/GenBank/DDBJ databases">
        <title>Bacterial whole genome sequence for Panacibacter sp. DH6.</title>
        <authorList>
            <person name="Le V."/>
            <person name="Ko S."/>
            <person name="Ahn C.-Y."/>
            <person name="Oh H.-M."/>
        </authorList>
    </citation>
    <scope>NUCLEOTIDE SEQUENCE</scope>
    <source>
        <strain evidence="7">DH6</strain>
    </source>
</reference>
<keyword evidence="5 6" id="KW-0472">Membrane</keyword>
<dbReference type="Proteomes" id="UP000628448">
    <property type="component" value="Unassembled WGS sequence"/>
</dbReference>
<feature type="transmembrane region" description="Helical" evidence="6">
    <location>
        <begin position="117"/>
        <end position="141"/>
    </location>
</feature>
<dbReference type="Pfam" id="PF03706">
    <property type="entry name" value="LPG_synthase_TM"/>
    <property type="match status" value="1"/>
</dbReference>
<evidence type="ECO:0000256" key="3">
    <source>
        <dbReference type="ARBA" id="ARBA00022692"/>
    </source>
</evidence>
<evidence type="ECO:0000256" key="6">
    <source>
        <dbReference type="SAM" id="Phobius"/>
    </source>
</evidence>
<evidence type="ECO:0000256" key="5">
    <source>
        <dbReference type="ARBA" id="ARBA00023136"/>
    </source>
</evidence>
<protein>
    <submittedName>
        <fullName evidence="7">Flippase-like domain-containing protein</fullName>
    </submittedName>
</protein>
<comment type="caution">
    <text evidence="7">The sequence shown here is derived from an EMBL/GenBank/DDBJ whole genome shotgun (WGS) entry which is preliminary data.</text>
</comment>
<accession>A0A931GXG0</accession>
<dbReference type="AlphaFoldDB" id="A0A931GXG0"/>
<dbReference type="InterPro" id="IPR022791">
    <property type="entry name" value="L-PG_synthase/AglD"/>
</dbReference>
<organism evidence="7 8">
    <name type="scientific">Panacibacter microcysteis</name>
    <dbReference type="NCBI Taxonomy" id="2793269"/>
    <lineage>
        <taxon>Bacteria</taxon>
        <taxon>Pseudomonadati</taxon>
        <taxon>Bacteroidota</taxon>
        <taxon>Chitinophagia</taxon>
        <taxon>Chitinophagales</taxon>
        <taxon>Chitinophagaceae</taxon>
        <taxon>Panacibacter</taxon>
    </lineage>
</organism>
<evidence type="ECO:0000256" key="2">
    <source>
        <dbReference type="ARBA" id="ARBA00022475"/>
    </source>
</evidence>
<comment type="subcellular location">
    <subcellularLocation>
        <location evidence="1">Cell membrane</location>
        <topology evidence="1">Multi-pass membrane protein</topology>
    </subcellularLocation>
</comment>
<keyword evidence="4 6" id="KW-1133">Transmembrane helix</keyword>
<proteinExistence type="predicted"/>
<dbReference type="EMBL" id="JADWYR010000001">
    <property type="protein sequence ID" value="MBG9375614.1"/>
    <property type="molecule type" value="Genomic_DNA"/>
</dbReference>